<organism evidence="2 3">
    <name type="scientific">Besnoitia besnoiti</name>
    <name type="common">Apicomplexan protozoan</name>
    <dbReference type="NCBI Taxonomy" id="94643"/>
    <lineage>
        <taxon>Eukaryota</taxon>
        <taxon>Sar</taxon>
        <taxon>Alveolata</taxon>
        <taxon>Apicomplexa</taxon>
        <taxon>Conoidasida</taxon>
        <taxon>Coccidia</taxon>
        <taxon>Eucoccidiorida</taxon>
        <taxon>Eimeriorina</taxon>
        <taxon>Sarcocystidae</taxon>
        <taxon>Besnoitia</taxon>
    </lineage>
</organism>
<gene>
    <name evidence="2" type="ORF">BESB_073010</name>
</gene>
<dbReference type="EMBL" id="NWUJ01000007">
    <property type="protein sequence ID" value="PFH34149.1"/>
    <property type="molecule type" value="Genomic_DNA"/>
</dbReference>
<dbReference type="OrthoDB" id="330995at2759"/>
<feature type="region of interest" description="Disordered" evidence="1">
    <location>
        <begin position="524"/>
        <end position="546"/>
    </location>
</feature>
<name>A0A2A9M8A1_BESBE</name>
<evidence type="ECO:0000256" key="1">
    <source>
        <dbReference type="SAM" id="MobiDB-lite"/>
    </source>
</evidence>
<feature type="compositionally biased region" description="Low complexity" evidence="1">
    <location>
        <begin position="426"/>
        <end position="436"/>
    </location>
</feature>
<proteinExistence type="predicted"/>
<protein>
    <submittedName>
        <fullName evidence="2">Uncharacterized protein</fullName>
    </submittedName>
</protein>
<feature type="compositionally biased region" description="Basic and acidic residues" evidence="1">
    <location>
        <begin position="92"/>
        <end position="103"/>
    </location>
</feature>
<comment type="caution">
    <text evidence="2">The sequence shown here is derived from an EMBL/GenBank/DDBJ whole genome shotgun (WGS) entry which is preliminary data.</text>
</comment>
<feature type="compositionally biased region" description="Basic and acidic residues" evidence="1">
    <location>
        <begin position="169"/>
        <end position="187"/>
    </location>
</feature>
<dbReference type="KEGG" id="bbes:BESB_073010"/>
<feature type="region of interest" description="Disordered" evidence="1">
    <location>
        <begin position="395"/>
        <end position="436"/>
    </location>
</feature>
<feature type="compositionally biased region" description="Basic and acidic residues" evidence="1">
    <location>
        <begin position="1271"/>
        <end position="1287"/>
    </location>
</feature>
<feature type="region of interest" description="Disordered" evidence="1">
    <location>
        <begin position="688"/>
        <end position="820"/>
    </location>
</feature>
<dbReference type="RefSeq" id="XP_029218158.1">
    <property type="nucleotide sequence ID" value="XM_029365674.1"/>
</dbReference>
<reference evidence="2 3" key="1">
    <citation type="submission" date="2017-09" db="EMBL/GenBank/DDBJ databases">
        <title>Genome sequencing of Besnoitia besnoiti strain Bb-Ger1.</title>
        <authorList>
            <person name="Schares G."/>
            <person name="Venepally P."/>
            <person name="Lorenzi H.A."/>
        </authorList>
    </citation>
    <scope>NUCLEOTIDE SEQUENCE [LARGE SCALE GENOMIC DNA]</scope>
    <source>
        <strain evidence="2 3">Bb-Ger1</strain>
    </source>
</reference>
<feature type="region of interest" description="Disordered" evidence="1">
    <location>
        <begin position="1065"/>
        <end position="1104"/>
    </location>
</feature>
<feature type="compositionally biased region" description="Basic and acidic residues" evidence="1">
    <location>
        <begin position="773"/>
        <end position="783"/>
    </location>
</feature>
<feature type="region of interest" description="Disordered" evidence="1">
    <location>
        <begin position="1252"/>
        <end position="1287"/>
    </location>
</feature>
<feature type="compositionally biased region" description="Basic and acidic residues" evidence="1">
    <location>
        <begin position="270"/>
        <end position="279"/>
    </location>
</feature>
<evidence type="ECO:0000313" key="2">
    <source>
        <dbReference type="EMBL" id="PFH34149.1"/>
    </source>
</evidence>
<dbReference type="GeneID" id="40312227"/>
<feature type="compositionally biased region" description="Low complexity" evidence="1">
    <location>
        <begin position="701"/>
        <end position="710"/>
    </location>
</feature>
<keyword evidence="3" id="KW-1185">Reference proteome</keyword>
<sequence>MRTLQPLAPAQAAGPPKGVPCLSSAELAILSSLLVGVAPPHTPDAQRCFEDDEKVPLKPAAQHRKSSPDTLRPESGLKLEVASLPLQGTQKEAGEAARPKTPELRNTLAGDGCSTTSSCVGLRRDSDVKSAARGTEVSGTDTAKKREKKSVPDLQDFEERADGTLLDSHLQRRSPDEKTRGQPRDLEGLDSSLTAAAETTLMRIETAAAAPYGRKAGGTDSASIAENLEASSAVASERSAPCKSGEQQALVDLLMQFVKQHQAETPGTDGRQETAERRGGGAASPETAAANRSLSALQAATGAAAVDRNKGAADIFSLLAAAAENAGGQVPGHLNLFGAFGGPDRRGAEVTVSRGLGRLDEGLFDSDVDSWKSSAGRSARESIAGALGLARSRRLSGSETDSVHREREGAYDSSPHAQRPVRREAGAAPAENATDTAARGLERDLLDASRLTAEAVGLDFHALNELLFSSGALEELERSGGSLEALFKDLPPQGPALGLGPGARTAVAAASSDRLSGWQHVLSKEEAGEGEAEGVRPPRTSYGQQHMQPSSQMYEEYLVQNANLRRARGHEAEGPSRLSEAAQEGPPARSWDDALFGDAERSAGADGQEVVQREPGPFEGRGTASSPALAKGEEEELLKRMCNLGRARTQSGAPALEQGEAWSTCGSDAAQLQETGGVQAFALGAAGEETSRAARHRGRSRAAAGAAPSRGPGGTGFQAHTGDETGSWRADDADDDGSLGGLASSRHESGRGAVLDTHFQDSSAGWPSPASFHDLEAERERQRSSARNGGSTRGGGESATSRGSQDRRDLPPVPPAGVEPDALGAEAEEEAGSSGMIMAEDEPLTDQQVALLNHIYEVLSKAEEYFSFKSALYQLHIKRHLKSCVCASSRGGHAHNSTKAIRLFPFMPTVPINGVEQRALLNVRKRLQAGSSSVLVPGGLGQHVIEELDELLTSLINKLLLIIVVKYQTCFIHAPARAQLREFLVSFVFPGDAATQLLFRDHVQAVVHARIRHFRDSVGRTLRQHQPMSRGRRGLGGSGWAGAGEVALGRGASGASAESGFAAKRVGSPEMPVHGLPAPVGGRAGGRVQRDRGEEEAEERGKRRKAFGATAAEYLRAAATATQTNAAAGVCAGRGRLPQGELAEGFLRRGPEDAKQEPSDLGSMATVDDSSGMLARLRLESHYGHDISEGAPLWKAGRQGNRHPPALEEGRVGGALLPDNPAGGRRGCRTGEGEGGSRALDWHCGLPDALEKASRATDRTTSTGASVGDWGKWRGDVSDLCPGDRRS</sequence>
<dbReference type="STRING" id="94643.A0A2A9M8A1"/>
<feature type="region of interest" description="Disordered" evidence="1">
    <location>
        <begin position="567"/>
        <end position="632"/>
    </location>
</feature>
<accession>A0A2A9M8A1</accession>
<evidence type="ECO:0000313" key="3">
    <source>
        <dbReference type="Proteomes" id="UP000224006"/>
    </source>
</evidence>
<dbReference type="VEuPathDB" id="ToxoDB:BESB_073010"/>
<dbReference type="Proteomes" id="UP000224006">
    <property type="component" value="Unassembled WGS sequence"/>
</dbReference>
<feature type="compositionally biased region" description="Basic and acidic residues" evidence="1">
    <location>
        <begin position="401"/>
        <end position="410"/>
    </location>
</feature>
<feature type="region of interest" description="Disordered" evidence="1">
    <location>
        <begin position="1194"/>
        <end position="1240"/>
    </location>
</feature>
<feature type="region of interest" description="Disordered" evidence="1">
    <location>
        <begin position="44"/>
        <end position="193"/>
    </location>
</feature>
<feature type="region of interest" description="Disordered" evidence="1">
    <location>
        <begin position="262"/>
        <end position="290"/>
    </location>
</feature>